<evidence type="ECO:0008006" key="3">
    <source>
        <dbReference type="Google" id="ProtNLM"/>
    </source>
</evidence>
<comment type="caution">
    <text evidence="1">The sequence shown here is derived from an EMBL/GenBank/DDBJ whole genome shotgun (WGS) entry which is preliminary data.</text>
</comment>
<dbReference type="Proteomes" id="UP000298030">
    <property type="component" value="Unassembled WGS sequence"/>
</dbReference>
<reference evidence="1 2" key="1">
    <citation type="journal article" date="2019" name="Nat. Ecol. Evol.">
        <title>Megaphylogeny resolves global patterns of mushroom evolution.</title>
        <authorList>
            <person name="Varga T."/>
            <person name="Krizsan K."/>
            <person name="Foldi C."/>
            <person name="Dima B."/>
            <person name="Sanchez-Garcia M."/>
            <person name="Sanchez-Ramirez S."/>
            <person name="Szollosi G.J."/>
            <person name="Szarkandi J.G."/>
            <person name="Papp V."/>
            <person name="Albert L."/>
            <person name="Andreopoulos W."/>
            <person name="Angelini C."/>
            <person name="Antonin V."/>
            <person name="Barry K.W."/>
            <person name="Bougher N.L."/>
            <person name="Buchanan P."/>
            <person name="Buyck B."/>
            <person name="Bense V."/>
            <person name="Catcheside P."/>
            <person name="Chovatia M."/>
            <person name="Cooper J."/>
            <person name="Damon W."/>
            <person name="Desjardin D."/>
            <person name="Finy P."/>
            <person name="Geml J."/>
            <person name="Haridas S."/>
            <person name="Hughes K."/>
            <person name="Justo A."/>
            <person name="Karasinski D."/>
            <person name="Kautmanova I."/>
            <person name="Kiss B."/>
            <person name="Kocsube S."/>
            <person name="Kotiranta H."/>
            <person name="LaButti K.M."/>
            <person name="Lechner B.E."/>
            <person name="Liimatainen K."/>
            <person name="Lipzen A."/>
            <person name="Lukacs Z."/>
            <person name="Mihaltcheva S."/>
            <person name="Morgado L.N."/>
            <person name="Niskanen T."/>
            <person name="Noordeloos M.E."/>
            <person name="Ohm R.A."/>
            <person name="Ortiz-Santana B."/>
            <person name="Ovrebo C."/>
            <person name="Racz N."/>
            <person name="Riley R."/>
            <person name="Savchenko A."/>
            <person name="Shiryaev A."/>
            <person name="Soop K."/>
            <person name="Spirin V."/>
            <person name="Szebenyi C."/>
            <person name="Tomsovsky M."/>
            <person name="Tulloss R.E."/>
            <person name="Uehling J."/>
            <person name="Grigoriev I.V."/>
            <person name="Vagvolgyi C."/>
            <person name="Papp T."/>
            <person name="Martin F.M."/>
            <person name="Miettinen O."/>
            <person name="Hibbett D.S."/>
            <person name="Nagy L.G."/>
        </authorList>
    </citation>
    <scope>NUCLEOTIDE SEQUENCE [LARGE SCALE GENOMIC DNA]</scope>
    <source>
        <strain evidence="1 2">FP101781</strain>
    </source>
</reference>
<protein>
    <recommendedName>
        <fullName evidence="3">F-box domain-containing protein</fullName>
    </recommendedName>
</protein>
<name>A0A4Y7SMU4_COPMI</name>
<keyword evidence="2" id="KW-1185">Reference proteome</keyword>
<dbReference type="InterPro" id="IPR032675">
    <property type="entry name" value="LRR_dom_sf"/>
</dbReference>
<dbReference type="AlphaFoldDB" id="A0A4Y7SMU4"/>
<dbReference type="Gene3D" id="3.80.10.10">
    <property type="entry name" value="Ribonuclease Inhibitor"/>
    <property type="match status" value="1"/>
</dbReference>
<accession>A0A4Y7SMU4</accession>
<gene>
    <name evidence="1" type="ORF">FA13DRAFT_1798399</name>
</gene>
<dbReference type="STRING" id="71717.A0A4Y7SMU4"/>
<sequence>MASLDEASEMTGSPSWLLIQSMELELWSIGARGLAAVDEEGDLTSPSRKKVILNFLDLPSSLTSLSLKLPPWPASFKTSLVLEAETLNNLASLSICCDWDTTDVLRALRDCQNLQSLVLDLNKSPQSWKCSVQQIVLPLLRSLDITIRNYCAASRILPLLVLPQLVDLRLFVDFTHDDRELERRLAYLNIISPPALSLRSLTIHSSTFVGLKRKINPEVLISIFFSIPSLRHFTLDTIFFDPKAFTQGLRKRLESDADFLPLVQSMRLIDVDGGLDVFDINTFLHFVTLRRSYLQREGLQRVTPCQPDSLRTILFEYRDRKTQGDDRLEKQYRQYELASDTIDLLKKSYYVVVDRVFKWSEDLKY</sequence>
<dbReference type="OrthoDB" id="3126281at2759"/>
<proteinExistence type="predicted"/>
<evidence type="ECO:0000313" key="1">
    <source>
        <dbReference type="EMBL" id="TEB22968.1"/>
    </source>
</evidence>
<evidence type="ECO:0000313" key="2">
    <source>
        <dbReference type="Proteomes" id="UP000298030"/>
    </source>
</evidence>
<dbReference type="EMBL" id="QPFP01000083">
    <property type="protein sequence ID" value="TEB22968.1"/>
    <property type="molecule type" value="Genomic_DNA"/>
</dbReference>
<organism evidence="1 2">
    <name type="scientific">Coprinellus micaceus</name>
    <name type="common">Glistening ink-cap mushroom</name>
    <name type="synonym">Coprinus micaceus</name>
    <dbReference type="NCBI Taxonomy" id="71717"/>
    <lineage>
        <taxon>Eukaryota</taxon>
        <taxon>Fungi</taxon>
        <taxon>Dikarya</taxon>
        <taxon>Basidiomycota</taxon>
        <taxon>Agaricomycotina</taxon>
        <taxon>Agaricomycetes</taxon>
        <taxon>Agaricomycetidae</taxon>
        <taxon>Agaricales</taxon>
        <taxon>Agaricineae</taxon>
        <taxon>Psathyrellaceae</taxon>
        <taxon>Coprinellus</taxon>
    </lineage>
</organism>